<protein>
    <recommendedName>
        <fullName evidence="7">HAT C-terminal dimerisation domain-containing protein</fullName>
    </recommendedName>
</protein>
<dbReference type="AlphaFoldDB" id="A0A813ZU25"/>
<keyword evidence="6" id="KW-0472">Membrane</keyword>
<dbReference type="PANTHER" id="PTHR46481">
    <property type="entry name" value="ZINC FINGER BED DOMAIN-CONTAINING PROTEIN 4"/>
    <property type="match status" value="1"/>
</dbReference>
<keyword evidence="4" id="KW-0862">Zinc</keyword>
<evidence type="ECO:0000313" key="9">
    <source>
        <dbReference type="Proteomes" id="UP000663879"/>
    </source>
</evidence>
<keyword evidence="5" id="KW-0539">Nucleus</keyword>
<comment type="subcellular location">
    <subcellularLocation>
        <location evidence="1">Nucleus</location>
    </subcellularLocation>
</comment>
<evidence type="ECO:0000256" key="6">
    <source>
        <dbReference type="SAM" id="Phobius"/>
    </source>
</evidence>
<proteinExistence type="predicted"/>
<dbReference type="GO" id="GO:0005634">
    <property type="term" value="C:nucleus"/>
    <property type="evidence" value="ECO:0007669"/>
    <property type="project" value="UniProtKB-SubCell"/>
</dbReference>
<evidence type="ECO:0000259" key="7">
    <source>
        <dbReference type="Pfam" id="PF05699"/>
    </source>
</evidence>
<dbReference type="GO" id="GO:0046983">
    <property type="term" value="F:protein dimerization activity"/>
    <property type="evidence" value="ECO:0007669"/>
    <property type="project" value="InterPro"/>
</dbReference>
<organism evidence="8 9">
    <name type="scientific">Brachionus calyciflorus</name>
    <dbReference type="NCBI Taxonomy" id="104777"/>
    <lineage>
        <taxon>Eukaryota</taxon>
        <taxon>Metazoa</taxon>
        <taxon>Spiralia</taxon>
        <taxon>Gnathifera</taxon>
        <taxon>Rotifera</taxon>
        <taxon>Eurotatoria</taxon>
        <taxon>Monogononta</taxon>
        <taxon>Pseudotrocha</taxon>
        <taxon>Ploima</taxon>
        <taxon>Brachionidae</taxon>
        <taxon>Brachionus</taxon>
    </lineage>
</organism>
<evidence type="ECO:0000256" key="1">
    <source>
        <dbReference type="ARBA" id="ARBA00004123"/>
    </source>
</evidence>
<dbReference type="Proteomes" id="UP000663879">
    <property type="component" value="Unassembled WGS sequence"/>
</dbReference>
<feature type="transmembrane region" description="Helical" evidence="6">
    <location>
        <begin position="192"/>
        <end position="210"/>
    </location>
</feature>
<keyword evidence="6" id="KW-1133">Transmembrane helix</keyword>
<feature type="domain" description="HAT C-terminal dimerisation" evidence="7">
    <location>
        <begin position="93"/>
        <end position="147"/>
    </location>
</feature>
<keyword evidence="9" id="KW-1185">Reference proteome</keyword>
<name>A0A813ZU25_9BILA</name>
<dbReference type="GO" id="GO:0008270">
    <property type="term" value="F:zinc ion binding"/>
    <property type="evidence" value="ECO:0007669"/>
    <property type="project" value="UniProtKB-KW"/>
</dbReference>
<dbReference type="Pfam" id="PF05699">
    <property type="entry name" value="Dimer_Tnp_hAT"/>
    <property type="match status" value="1"/>
</dbReference>
<keyword evidence="6" id="KW-0812">Transmembrane</keyword>
<reference evidence="8" key="1">
    <citation type="submission" date="2021-02" db="EMBL/GenBank/DDBJ databases">
        <authorList>
            <person name="Nowell W R."/>
        </authorList>
    </citation>
    <scope>NUCLEOTIDE SEQUENCE</scope>
    <source>
        <strain evidence="8">Ploen Becks lab</strain>
    </source>
</reference>
<gene>
    <name evidence="8" type="ORF">OXX778_LOCUS11572</name>
</gene>
<dbReference type="EMBL" id="CAJNOC010001975">
    <property type="protein sequence ID" value="CAF0904482.1"/>
    <property type="molecule type" value="Genomic_DNA"/>
</dbReference>
<comment type="caution">
    <text evidence="8">The sequence shown here is derived from an EMBL/GenBank/DDBJ whole genome shotgun (WGS) entry which is preliminary data.</text>
</comment>
<evidence type="ECO:0000256" key="4">
    <source>
        <dbReference type="ARBA" id="ARBA00022833"/>
    </source>
</evidence>
<dbReference type="InterPro" id="IPR008906">
    <property type="entry name" value="HATC_C_dom"/>
</dbReference>
<dbReference type="SUPFAM" id="SSF53098">
    <property type="entry name" value="Ribonuclease H-like"/>
    <property type="match status" value="1"/>
</dbReference>
<dbReference type="InterPro" id="IPR052035">
    <property type="entry name" value="ZnF_BED_domain_contain"/>
</dbReference>
<keyword evidence="2" id="KW-0479">Metal-binding</keyword>
<dbReference type="OrthoDB" id="1607513at2759"/>
<keyword evidence="3" id="KW-0863">Zinc-finger</keyword>
<evidence type="ECO:0000256" key="2">
    <source>
        <dbReference type="ARBA" id="ARBA00022723"/>
    </source>
</evidence>
<evidence type="ECO:0000313" key="8">
    <source>
        <dbReference type="EMBL" id="CAF0904482.1"/>
    </source>
</evidence>
<dbReference type="InterPro" id="IPR012337">
    <property type="entry name" value="RNaseH-like_sf"/>
</dbReference>
<evidence type="ECO:0000256" key="3">
    <source>
        <dbReference type="ARBA" id="ARBA00022771"/>
    </source>
</evidence>
<dbReference type="PANTHER" id="PTHR46481:SF10">
    <property type="entry name" value="ZINC FINGER BED DOMAIN-CONTAINING PROTEIN 39"/>
    <property type="match status" value="1"/>
</dbReference>
<sequence length="218" mass="25607">MKQKELKYIHQKKLVQEVSTRWGSTFYMINSILINKSALIALSCEPENKLIADNFPTDNEFCELEELIQLLEPLNEITIKYIKLLLFEETDENLNDPLNFYKLNSSSFPILTRIAVELYCVQPTSVPAESLFSIAGLIQNDQKNRDKIFIYYLEKMEEVNTREHRLIPLMMYDSKPTMLIEPYPVKDPISSCVFYFEALVIFALIYFWVYGPPVKYYP</sequence>
<evidence type="ECO:0000256" key="5">
    <source>
        <dbReference type="ARBA" id="ARBA00023242"/>
    </source>
</evidence>
<accession>A0A813ZU25</accession>